<evidence type="ECO:0000313" key="8">
    <source>
        <dbReference type="EMBL" id="PUZ25803.1"/>
    </source>
</evidence>
<dbReference type="GO" id="GO:0005886">
    <property type="term" value="C:plasma membrane"/>
    <property type="evidence" value="ECO:0007669"/>
    <property type="project" value="UniProtKB-SubCell"/>
</dbReference>
<keyword evidence="9" id="KW-1185">Reference proteome</keyword>
<comment type="caution">
    <text evidence="8">The sequence shown here is derived from an EMBL/GenBank/DDBJ whole genome shotgun (WGS) entry which is preliminary data.</text>
</comment>
<evidence type="ECO:0000256" key="2">
    <source>
        <dbReference type="ARBA" id="ARBA00022475"/>
    </source>
</evidence>
<dbReference type="RefSeq" id="WP_108687642.1">
    <property type="nucleotide sequence ID" value="NZ_QCYK01000002.1"/>
</dbReference>
<dbReference type="InterPro" id="IPR051791">
    <property type="entry name" value="Pra-immunoreactive"/>
</dbReference>
<protein>
    <recommendedName>
        <fullName evidence="7">RDD domain-containing protein</fullName>
    </recommendedName>
</protein>
<proteinExistence type="predicted"/>
<reference evidence="8 9" key="1">
    <citation type="submission" date="2018-04" db="EMBL/GenBank/DDBJ databases">
        <title>Chitinophaga fuyangensis sp. nov., isolated from soil in a chemical factory.</title>
        <authorList>
            <person name="Chen K."/>
        </authorList>
    </citation>
    <scope>NUCLEOTIDE SEQUENCE [LARGE SCALE GENOMIC DNA]</scope>
    <source>
        <strain evidence="8 9">LY-1</strain>
    </source>
</reference>
<name>A0A2T7BHT0_9BACT</name>
<dbReference type="Pfam" id="PF06271">
    <property type="entry name" value="RDD"/>
    <property type="match status" value="1"/>
</dbReference>
<sequence>MLNCPNCTAPLTAQTAHCPTCGVSLQTTAIPHTWSQRATPDDQLRVDDLLYNSDVYPRASLWRRFVAYLIDSLIFGVLFVPAIVTVATENDSNTAASTNLAFVILLLVPFVYFIGKDSLFRGRSLGKMAMGLMIVDVANQVPCGAGKAIARNLVGFALAFVPLGSIVDVVLILTDPEGRRLGDRVCRTQVVPQSAYHKA</sequence>
<feature type="transmembrane region" description="Helical" evidence="6">
    <location>
        <begin position="94"/>
        <end position="113"/>
    </location>
</feature>
<keyword evidence="3 6" id="KW-0812">Transmembrane</keyword>
<dbReference type="PANTHER" id="PTHR36115">
    <property type="entry name" value="PROLINE-RICH ANTIGEN HOMOLOG-RELATED"/>
    <property type="match status" value="1"/>
</dbReference>
<keyword evidence="2" id="KW-1003">Cell membrane</keyword>
<comment type="subcellular location">
    <subcellularLocation>
        <location evidence="1">Cell membrane</location>
        <topology evidence="1">Multi-pass membrane protein</topology>
    </subcellularLocation>
</comment>
<dbReference type="OrthoDB" id="9814143at2"/>
<evidence type="ECO:0000313" key="9">
    <source>
        <dbReference type="Proteomes" id="UP000244450"/>
    </source>
</evidence>
<keyword evidence="5 6" id="KW-0472">Membrane</keyword>
<evidence type="ECO:0000256" key="6">
    <source>
        <dbReference type="SAM" id="Phobius"/>
    </source>
</evidence>
<evidence type="ECO:0000256" key="4">
    <source>
        <dbReference type="ARBA" id="ARBA00022989"/>
    </source>
</evidence>
<evidence type="ECO:0000256" key="3">
    <source>
        <dbReference type="ARBA" id="ARBA00022692"/>
    </source>
</evidence>
<feature type="domain" description="RDD" evidence="7">
    <location>
        <begin position="58"/>
        <end position="186"/>
    </location>
</feature>
<feature type="transmembrane region" description="Helical" evidence="6">
    <location>
        <begin position="65"/>
        <end position="88"/>
    </location>
</feature>
<dbReference type="EMBL" id="QCYK01000002">
    <property type="protein sequence ID" value="PUZ25803.1"/>
    <property type="molecule type" value="Genomic_DNA"/>
</dbReference>
<evidence type="ECO:0000256" key="5">
    <source>
        <dbReference type="ARBA" id="ARBA00023136"/>
    </source>
</evidence>
<dbReference type="InterPro" id="IPR010432">
    <property type="entry name" value="RDD"/>
</dbReference>
<dbReference type="AlphaFoldDB" id="A0A2T7BHT0"/>
<organism evidence="8 9">
    <name type="scientific">Chitinophaga parva</name>
    <dbReference type="NCBI Taxonomy" id="2169414"/>
    <lineage>
        <taxon>Bacteria</taxon>
        <taxon>Pseudomonadati</taxon>
        <taxon>Bacteroidota</taxon>
        <taxon>Chitinophagia</taxon>
        <taxon>Chitinophagales</taxon>
        <taxon>Chitinophagaceae</taxon>
        <taxon>Chitinophaga</taxon>
    </lineage>
</organism>
<accession>A0A2T7BHT0</accession>
<keyword evidence="4 6" id="KW-1133">Transmembrane helix</keyword>
<dbReference type="Proteomes" id="UP000244450">
    <property type="component" value="Unassembled WGS sequence"/>
</dbReference>
<gene>
    <name evidence="8" type="ORF">DCC81_16210</name>
</gene>
<evidence type="ECO:0000259" key="7">
    <source>
        <dbReference type="Pfam" id="PF06271"/>
    </source>
</evidence>
<feature type="transmembrane region" description="Helical" evidence="6">
    <location>
        <begin position="153"/>
        <end position="174"/>
    </location>
</feature>
<evidence type="ECO:0000256" key="1">
    <source>
        <dbReference type="ARBA" id="ARBA00004651"/>
    </source>
</evidence>